<organism evidence="3 4">
    <name type="scientific">Pollutimonas nitritireducens</name>
    <dbReference type="NCBI Taxonomy" id="2045209"/>
    <lineage>
        <taxon>Bacteria</taxon>
        <taxon>Pseudomonadati</taxon>
        <taxon>Pseudomonadota</taxon>
        <taxon>Betaproteobacteria</taxon>
        <taxon>Burkholderiales</taxon>
        <taxon>Alcaligenaceae</taxon>
        <taxon>Pollutimonas</taxon>
    </lineage>
</organism>
<protein>
    <submittedName>
        <fullName evidence="3">ABC transporter substrate-binding protein</fullName>
    </submittedName>
</protein>
<comment type="caution">
    <text evidence="3">The sequence shown here is derived from an EMBL/GenBank/DDBJ whole genome shotgun (WGS) entry which is preliminary data.</text>
</comment>
<feature type="signal peptide" evidence="2">
    <location>
        <begin position="1"/>
        <end position="26"/>
    </location>
</feature>
<dbReference type="InterPro" id="IPR005064">
    <property type="entry name" value="BUG"/>
</dbReference>
<evidence type="ECO:0000313" key="4">
    <source>
        <dbReference type="Proteomes" id="UP000234328"/>
    </source>
</evidence>
<dbReference type="PIRSF" id="PIRSF017082">
    <property type="entry name" value="YflP"/>
    <property type="match status" value="1"/>
</dbReference>
<dbReference type="Gene3D" id="3.40.190.10">
    <property type="entry name" value="Periplasmic binding protein-like II"/>
    <property type="match status" value="1"/>
</dbReference>
<gene>
    <name evidence="3" type="ORF">CR155_02420</name>
</gene>
<dbReference type="OrthoDB" id="8678477at2"/>
<dbReference type="EMBL" id="PDNV01000001">
    <property type="protein sequence ID" value="PLC55951.1"/>
    <property type="molecule type" value="Genomic_DNA"/>
</dbReference>
<evidence type="ECO:0000256" key="2">
    <source>
        <dbReference type="SAM" id="SignalP"/>
    </source>
</evidence>
<sequence length="326" mass="34421">MKNTHKKAGRWAISLAGAAAMTTAWAADYPTKSIHMIIPFAAGGPTDSLGRSLADEMSKVLGQKVIVENKPGAGGNVGSTMFAKMPADGYSIMIGTNGPLVANPMFMKGISFDPNKDFDPVSFVAYLPNMIAVHPSVPAHSVKELIELLKANPTKYSFASGGLGTSTHFAGELMKTLAGVQMTHIPYKGDGASMPDAVGGQVPIVFGSIFAAKRFTDSGMLRGLAVTSKDRVPSVPDIPTVAESGLPGYDLTAWYGLVVPAGTPKPAIKKLSEAVQTIASSPSFRERVESMSGIAKGSTPEEFTQFIESERPKWKSLIEESGIKVE</sequence>
<dbReference type="CDD" id="cd13578">
    <property type="entry name" value="PBP2_Bug27"/>
    <property type="match status" value="1"/>
</dbReference>
<dbReference type="Pfam" id="PF03401">
    <property type="entry name" value="TctC"/>
    <property type="match status" value="1"/>
</dbReference>
<dbReference type="SUPFAM" id="SSF53850">
    <property type="entry name" value="Periplasmic binding protein-like II"/>
    <property type="match status" value="1"/>
</dbReference>
<dbReference type="Gene3D" id="3.40.190.150">
    <property type="entry name" value="Bordetella uptake gene, domain 1"/>
    <property type="match status" value="1"/>
</dbReference>
<dbReference type="InterPro" id="IPR042100">
    <property type="entry name" value="Bug_dom1"/>
</dbReference>
<evidence type="ECO:0000256" key="1">
    <source>
        <dbReference type="ARBA" id="ARBA00006987"/>
    </source>
</evidence>
<keyword evidence="4" id="KW-1185">Reference proteome</keyword>
<accession>A0A2N4ULQ1</accession>
<dbReference type="RefSeq" id="WP_102068418.1">
    <property type="nucleotide sequence ID" value="NZ_PDNV01000001.1"/>
</dbReference>
<keyword evidence="2" id="KW-0732">Signal</keyword>
<reference evidence="3 4" key="1">
    <citation type="submission" date="2017-10" db="EMBL/GenBank/DDBJ databases">
        <title>Two draft genome sequences of Pusillimonas sp. strains isolated from a nitrate- and radionuclide-contaminated groundwater in Russia.</title>
        <authorList>
            <person name="Grouzdev D.S."/>
            <person name="Tourova T.P."/>
            <person name="Goeva M.A."/>
            <person name="Babich T.L."/>
            <person name="Sokolova D.S."/>
            <person name="Abdullin R."/>
            <person name="Poltaraus A.B."/>
            <person name="Toshchakov S.V."/>
            <person name="Nazina T.N."/>
        </authorList>
    </citation>
    <scope>NUCLEOTIDE SEQUENCE [LARGE SCALE GENOMIC DNA]</scope>
    <source>
        <strain evidence="3 4">JR1/69-2-13</strain>
    </source>
</reference>
<evidence type="ECO:0000313" key="3">
    <source>
        <dbReference type="EMBL" id="PLC55951.1"/>
    </source>
</evidence>
<proteinExistence type="inferred from homology"/>
<name>A0A2N4ULQ1_9BURK</name>
<dbReference type="AlphaFoldDB" id="A0A2N4ULQ1"/>
<feature type="chain" id="PRO_5014963142" evidence="2">
    <location>
        <begin position="27"/>
        <end position="326"/>
    </location>
</feature>
<dbReference type="PANTHER" id="PTHR42928">
    <property type="entry name" value="TRICARBOXYLATE-BINDING PROTEIN"/>
    <property type="match status" value="1"/>
</dbReference>
<comment type="similarity">
    <text evidence="1">Belongs to the UPF0065 (bug) family.</text>
</comment>
<dbReference type="Proteomes" id="UP000234328">
    <property type="component" value="Unassembled WGS sequence"/>
</dbReference>
<dbReference type="PANTHER" id="PTHR42928:SF5">
    <property type="entry name" value="BLR1237 PROTEIN"/>
    <property type="match status" value="1"/>
</dbReference>